<dbReference type="GO" id="GO:0016020">
    <property type="term" value="C:membrane"/>
    <property type="evidence" value="ECO:0007669"/>
    <property type="project" value="InterPro"/>
</dbReference>
<proteinExistence type="predicted"/>
<dbReference type="GeneID" id="24143480"/>
<dbReference type="InterPro" id="IPR034804">
    <property type="entry name" value="SQR/QFR_C/D"/>
</dbReference>
<dbReference type="EMBL" id="KP710961">
    <property type="protein sequence ID" value="AKA66490.1"/>
    <property type="molecule type" value="Genomic_DNA"/>
</dbReference>
<dbReference type="RefSeq" id="YP_009132725.1">
    <property type="nucleotide sequence ID" value="NC_026905.1"/>
</dbReference>
<accession>A0A0E3GPI1</accession>
<keyword evidence="1" id="KW-0812">Transmembrane</keyword>
<sequence length="92" mass="10953">MKFIQTFLFAILTQKLHYFWLPRFFGLLFMPGFIFDIEILLLFQALILLHASLGLEAILEDYLHVEVIKYQYLSLVKLFSILLINLNILYLL</sequence>
<dbReference type="SUPFAM" id="SSF81343">
    <property type="entry name" value="Fumarate reductase respiratory complex transmembrane subunits"/>
    <property type="match status" value="1"/>
</dbReference>
<geneLocation type="mitochondrion" evidence="2"/>
<gene>
    <name evidence="2" type="primary">sdh4</name>
</gene>
<dbReference type="AlphaFoldDB" id="A0A0E3GPI1"/>
<keyword evidence="1" id="KW-1133">Transmembrane helix</keyword>
<keyword evidence="1" id="KW-0472">Membrane</keyword>
<organism evidence="2">
    <name type="scientific">Bangia fuscopurpurea</name>
    <name type="common">Red alga</name>
    <name type="synonym">Conferva fuscopurpurea</name>
    <dbReference type="NCBI Taxonomy" id="101920"/>
    <lineage>
        <taxon>Eukaryota</taxon>
        <taxon>Rhodophyta</taxon>
        <taxon>Bangiophyceae</taxon>
        <taxon>Bangiales</taxon>
        <taxon>Bangiaceae</taxon>
        <taxon>Bangia</taxon>
    </lineage>
</organism>
<dbReference type="Gene3D" id="1.20.1300.10">
    <property type="entry name" value="Fumarate reductase/succinate dehydrogenase, transmembrane subunit"/>
    <property type="match status" value="1"/>
</dbReference>
<feature type="transmembrane region" description="Helical" evidence="1">
    <location>
        <begin position="25"/>
        <end position="49"/>
    </location>
</feature>
<name>A0A0E3GPI1_BANFU</name>
<evidence type="ECO:0000313" key="2">
    <source>
        <dbReference type="EMBL" id="AKA66490.1"/>
    </source>
</evidence>
<reference evidence="2" key="1">
    <citation type="submission" date="2015-01" db="EMBL/GenBank/DDBJ databases">
        <title>Complete Mitochondrial Genome of Bangia fuscopurpurea OUPT01: Insights of Evolution And Variant Exploration Among Bangiaceae Algae.</title>
        <authorList>
            <person name="Bi G."/>
            <person name="Cao M."/>
            <person name="Mao Y."/>
        </authorList>
    </citation>
    <scope>NUCLEOTIDE SEQUENCE</scope>
    <source>
        <strain evidence="2">OUPT01</strain>
    </source>
</reference>
<protein>
    <submittedName>
        <fullName evidence="2">Succinate:cytochrome c oxidoreductase subunit 4</fullName>
    </submittedName>
</protein>
<evidence type="ECO:0000256" key="1">
    <source>
        <dbReference type="SAM" id="Phobius"/>
    </source>
</evidence>
<feature type="transmembrane region" description="Helical" evidence="1">
    <location>
        <begin position="70"/>
        <end position="91"/>
    </location>
</feature>
<keyword evidence="2" id="KW-0496">Mitochondrion</keyword>